<keyword evidence="4 5" id="KW-0472">Membrane</keyword>
<comment type="subcellular location">
    <subcellularLocation>
        <location evidence="1">Membrane</location>
    </subcellularLocation>
</comment>
<feature type="transmembrane region" description="Helical" evidence="5">
    <location>
        <begin position="24"/>
        <end position="42"/>
    </location>
</feature>
<dbReference type="InterPro" id="IPR017452">
    <property type="entry name" value="GPCR_Rhodpsn_7TM"/>
</dbReference>
<evidence type="ECO:0000259" key="6">
    <source>
        <dbReference type="PROSITE" id="PS50262"/>
    </source>
</evidence>
<dbReference type="Proteomes" id="UP000663868">
    <property type="component" value="Unassembled WGS sequence"/>
</dbReference>
<name>A0A813NFG4_9BILA</name>
<proteinExistence type="predicted"/>
<dbReference type="PROSITE" id="PS50262">
    <property type="entry name" value="G_PROTEIN_RECEP_F1_2"/>
    <property type="match status" value="1"/>
</dbReference>
<organism evidence="7 9">
    <name type="scientific">Adineta steineri</name>
    <dbReference type="NCBI Taxonomy" id="433720"/>
    <lineage>
        <taxon>Eukaryota</taxon>
        <taxon>Metazoa</taxon>
        <taxon>Spiralia</taxon>
        <taxon>Gnathifera</taxon>
        <taxon>Rotifera</taxon>
        <taxon>Eurotatoria</taxon>
        <taxon>Bdelloidea</taxon>
        <taxon>Adinetida</taxon>
        <taxon>Adinetidae</taxon>
        <taxon>Adineta</taxon>
    </lineage>
</organism>
<evidence type="ECO:0000256" key="4">
    <source>
        <dbReference type="ARBA" id="ARBA00023136"/>
    </source>
</evidence>
<dbReference type="Proteomes" id="UP000663860">
    <property type="component" value="Unassembled WGS sequence"/>
</dbReference>
<dbReference type="EMBL" id="CAJOBB010007092">
    <property type="protein sequence ID" value="CAF4177938.1"/>
    <property type="molecule type" value="Genomic_DNA"/>
</dbReference>
<protein>
    <recommendedName>
        <fullName evidence="6">G-protein coupled receptors family 1 profile domain-containing protein</fullName>
    </recommendedName>
</protein>
<accession>A0A813NFG4</accession>
<feature type="transmembrane region" description="Helical" evidence="5">
    <location>
        <begin position="122"/>
        <end position="141"/>
    </location>
</feature>
<feature type="transmembrane region" description="Helical" evidence="5">
    <location>
        <begin position="162"/>
        <end position="182"/>
    </location>
</feature>
<evidence type="ECO:0000313" key="8">
    <source>
        <dbReference type="EMBL" id="CAF4177938.1"/>
    </source>
</evidence>
<gene>
    <name evidence="7" type="ORF">IZO911_LOCUS3091</name>
    <name evidence="8" type="ORF">KXQ929_LOCUS38778</name>
</gene>
<evidence type="ECO:0000256" key="5">
    <source>
        <dbReference type="SAM" id="Phobius"/>
    </source>
</evidence>
<dbReference type="GO" id="GO:0004930">
    <property type="term" value="F:G protein-coupled receptor activity"/>
    <property type="evidence" value="ECO:0007669"/>
    <property type="project" value="InterPro"/>
</dbReference>
<dbReference type="AlphaFoldDB" id="A0A813NFG4"/>
<comment type="caution">
    <text evidence="7">The sequence shown here is derived from an EMBL/GenBank/DDBJ whole genome shotgun (WGS) entry which is preliminary data.</text>
</comment>
<dbReference type="Pfam" id="PF00001">
    <property type="entry name" value="7tm_1"/>
    <property type="match status" value="1"/>
</dbReference>
<dbReference type="InterPro" id="IPR000276">
    <property type="entry name" value="GPCR_Rhodpsn"/>
</dbReference>
<evidence type="ECO:0000313" key="7">
    <source>
        <dbReference type="EMBL" id="CAF0734174.1"/>
    </source>
</evidence>
<keyword evidence="3 5" id="KW-1133">Transmembrane helix</keyword>
<sequence length="244" mass="28362">MQLDFFRLGFITSITPAFCLINQFVYYGIWYGAMFSLAWISIERHILIFHSIRVATARGRLLFHYIPLMLFPLYAPIFYVYMIFFYPCEHIYDGTMIQCGDACFSGSISNSFKQYILIAHDFMPIVIIIVSSAALLLRVIIQKRRLRQVTEWRKYRKMIIQFILISGTFVIFYLPYTVIYFVKALGFSSFGNNVITYFVPLTNVPFMALPYATAITLPGLKEKLCALIICKPKQNTIRPVVVRN</sequence>
<evidence type="ECO:0000256" key="3">
    <source>
        <dbReference type="ARBA" id="ARBA00022989"/>
    </source>
</evidence>
<keyword evidence="2 5" id="KW-0812">Transmembrane</keyword>
<evidence type="ECO:0000256" key="1">
    <source>
        <dbReference type="ARBA" id="ARBA00004370"/>
    </source>
</evidence>
<evidence type="ECO:0000256" key="2">
    <source>
        <dbReference type="ARBA" id="ARBA00022692"/>
    </source>
</evidence>
<dbReference type="GO" id="GO:0016020">
    <property type="term" value="C:membrane"/>
    <property type="evidence" value="ECO:0007669"/>
    <property type="project" value="UniProtKB-SubCell"/>
</dbReference>
<feature type="transmembrane region" description="Helical" evidence="5">
    <location>
        <begin position="62"/>
        <end position="86"/>
    </location>
</feature>
<dbReference type="PROSITE" id="PS00237">
    <property type="entry name" value="G_PROTEIN_RECEP_F1_1"/>
    <property type="match status" value="1"/>
</dbReference>
<dbReference type="EMBL" id="CAJNOE010000016">
    <property type="protein sequence ID" value="CAF0734174.1"/>
    <property type="molecule type" value="Genomic_DNA"/>
</dbReference>
<dbReference type="Gene3D" id="1.20.1070.10">
    <property type="entry name" value="Rhodopsin 7-helix transmembrane proteins"/>
    <property type="match status" value="1"/>
</dbReference>
<dbReference type="CDD" id="cd00637">
    <property type="entry name" value="7tm_classA_rhodopsin-like"/>
    <property type="match status" value="1"/>
</dbReference>
<reference evidence="7" key="1">
    <citation type="submission" date="2021-02" db="EMBL/GenBank/DDBJ databases">
        <authorList>
            <person name="Nowell W R."/>
        </authorList>
    </citation>
    <scope>NUCLEOTIDE SEQUENCE</scope>
</reference>
<feature type="domain" description="G-protein coupled receptors family 1 profile" evidence="6">
    <location>
        <begin position="1"/>
        <end position="221"/>
    </location>
</feature>
<evidence type="ECO:0000313" key="9">
    <source>
        <dbReference type="Proteomes" id="UP000663860"/>
    </source>
</evidence>
<feature type="transmembrane region" description="Helical" evidence="5">
    <location>
        <begin position="194"/>
        <end position="214"/>
    </location>
</feature>
<dbReference type="SUPFAM" id="SSF81321">
    <property type="entry name" value="Family A G protein-coupled receptor-like"/>
    <property type="match status" value="1"/>
</dbReference>